<keyword evidence="7" id="KW-0378">Hydrolase</keyword>
<keyword evidence="6" id="KW-0479">Metal-binding</keyword>
<evidence type="ECO:0000256" key="6">
    <source>
        <dbReference type="ARBA" id="ARBA00022723"/>
    </source>
</evidence>
<evidence type="ECO:0000256" key="5">
    <source>
        <dbReference type="ARBA" id="ARBA00011917"/>
    </source>
</evidence>
<dbReference type="GO" id="GO:0004416">
    <property type="term" value="F:hydroxyacylglutathione hydrolase activity"/>
    <property type="evidence" value="ECO:0007669"/>
    <property type="project" value="UniProtKB-EC"/>
</dbReference>
<dbReference type="GO" id="GO:0019243">
    <property type="term" value="P:methylglyoxal catabolic process to D-lactate via S-lactoyl-glutathione"/>
    <property type="evidence" value="ECO:0007669"/>
    <property type="project" value="InterPro"/>
</dbReference>
<dbReference type="FunFam" id="3.60.15.10:FF:000019">
    <property type="entry name" value="Hydroxyacylglutathione hydrolase, mitochondrial"/>
    <property type="match status" value="1"/>
</dbReference>
<reference evidence="15" key="1">
    <citation type="submission" date="2016-04" db="UniProtKB">
        <authorList>
            <consortium name="WormBaseParasite"/>
        </authorList>
    </citation>
    <scope>IDENTIFICATION</scope>
</reference>
<evidence type="ECO:0000313" key="13">
    <source>
        <dbReference type="Proteomes" id="UP000038040"/>
    </source>
</evidence>
<evidence type="ECO:0000256" key="10">
    <source>
        <dbReference type="SAM" id="SignalP"/>
    </source>
</evidence>
<keyword evidence="10" id="KW-0732">Signal</keyword>
<evidence type="ECO:0000256" key="1">
    <source>
        <dbReference type="ARBA" id="ARBA00001623"/>
    </source>
</evidence>
<evidence type="ECO:0000256" key="3">
    <source>
        <dbReference type="ARBA" id="ARBA00004963"/>
    </source>
</evidence>
<accession>A0A158Q309</accession>
<reference evidence="12 14" key="2">
    <citation type="submission" date="2018-11" db="EMBL/GenBank/DDBJ databases">
        <authorList>
            <consortium name="Pathogen Informatics"/>
        </authorList>
    </citation>
    <scope>NUCLEOTIDE SEQUENCE [LARGE SCALE GENOMIC DNA]</scope>
</reference>
<evidence type="ECO:0000256" key="4">
    <source>
        <dbReference type="ARBA" id="ARBA00006759"/>
    </source>
</evidence>
<protein>
    <recommendedName>
        <fullName evidence="5">hydroxyacylglutathione hydrolase</fullName>
        <ecNumber evidence="5">3.1.2.6</ecNumber>
    </recommendedName>
    <alternativeName>
        <fullName evidence="9">Glyoxalase II</fullName>
    </alternativeName>
</protein>
<sequence length="257" mass="29079">MIYSKYFLLPTFLMVLGVKFSEIFSSVRNMMRIVVLPALSDNYMYLLIDNTTKQAAIVDPVDVTKITKAVESEGVKLCSALVTHHHYDHAGGTRELFDTYKGQISIYGFDERINKLTNKVADGDKLTVGNLKIECIHTPCHTSGHICYYTVDDNNQKAVFTGDTLFIGGCGRFFEGTAQQMYDALCVKLAKLPDETEVYCGHEYTTSNLLFARSVEKNNKKIEEKLKWSKMKDNSKEFTVPSTIGDEKIFNPFMRVS</sequence>
<dbReference type="NCBIfam" id="TIGR03413">
    <property type="entry name" value="GSH_gloB"/>
    <property type="match status" value="1"/>
</dbReference>
<dbReference type="InterPro" id="IPR001279">
    <property type="entry name" value="Metallo-B-lactamas"/>
</dbReference>
<proteinExistence type="inferred from homology"/>
<dbReference type="HAMAP" id="MF_01374">
    <property type="entry name" value="Glyoxalase_2"/>
    <property type="match status" value="1"/>
</dbReference>
<dbReference type="GO" id="GO:0046872">
    <property type="term" value="F:metal ion binding"/>
    <property type="evidence" value="ECO:0007669"/>
    <property type="project" value="UniProtKB-KW"/>
</dbReference>
<dbReference type="Proteomes" id="UP000274756">
    <property type="component" value="Unassembled WGS sequence"/>
</dbReference>
<evidence type="ECO:0000259" key="11">
    <source>
        <dbReference type="SMART" id="SM00849"/>
    </source>
</evidence>
<evidence type="ECO:0000256" key="9">
    <source>
        <dbReference type="ARBA" id="ARBA00031044"/>
    </source>
</evidence>
<name>A0A158Q309_DRAME</name>
<dbReference type="InterPro" id="IPR036866">
    <property type="entry name" value="RibonucZ/Hydroxyglut_hydro"/>
</dbReference>
<evidence type="ECO:0000313" key="12">
    <source>
        <dbReference type="EMBL" id="VDN55795.1"/>
    </source>
</evidence>
<dbReference type="Pfam" id="PF00753">
    <property type="entry name" value="Lactamase_B"/>
    <property type="match status" value="2"/>
</dbReference>
<dbReference type="PIRSF" id="PIRSF005457">
    <property type="entry name" value="Glx"/>
    <property type="match status" value="1"/>
</dbReference>
<evidence type="ECO:0000256" key="8">
    <source>
        <dbReference type="ARBA" id="ARBA00022833"/>
    </source>
</evidence>
<dbReference type="Proteomes" id="UP000038040">
    <property type="component" value="Unplaced"/>
</dbReference>
<dbReference type="OrthoDB" id="515692at2759"/>
<comment type="pathway">
    <text evidence="3">Secondary metabolite metabolism; methylglyoxal degradation; (R)-lactate from methylglyoxal: step 2/2.</text>
</comment>
<keyword evidence="8" id="KW-0862">Zinc</keyword>
<dbReference type="Pfam" id="PF16123">
    <property type="entry name" value="HAGH_C"/>
    <property type="match status" value="1"/>
</dbReference>
<dbReference type="WBParaSite" id="DME_0000140801-mRNA-1">
    <property type="protein sequence ID" value="DME_0000140801-mRNA-1"/>
    <property type="gene ID" value="DME_0000140801"/>
</dbReference>
<dbReference type="PANTHER" id="PTHR11935">
    <property type="entry name" value="BETA LACTAMASE DOMAIN"/>
    <property type="match status" value="1"/>
</dbReference>
<dbReference type="EC" id="3.1.2.6" evidence="5"/>
<comment type="catalytic activity">
    <reaction evidence="1">
        <text>an S-(2-hydroxyacyl)glutathione + H2O = a 2-hydroxy carboxylate + glutathione + H(+)</text>
        <dbReference type="Rhea" id="RHEA:21864"/>
        <dbReference type="ChEBI" id="CHEBI:15377"/>
        <dbReference type="ChEBI" id="CHEBI:15378"/>
        <dbReference type="ChEBI" id="CHEBI:57925"/>
        <dbReference type="ChEBI" id="CHEBI:58896"/>
        <dbReference type="ChEBI" id="CHEBI:71261"/>
        <dbReference type="EC" id="3.1.2.6"/>
    </reaction>
</comment>
<feature type="chain" id="PRO_5033250687" description="hydroxyacylglutathione hydrolase" evidence="10">
    <location>
        <begin position="22"/>
        <end position="257"/>
    </location>
</feature>
<evidence type="ECO:0000256" key="7">
    <source>
        <dbReference type="ARBA" id="ARBA00022801"/>
    </source>
</evidence>
<evidence type="ECO:0000256" key="2">
    <source>
        <dbReference type="ARBA" id="ARBA00001947"/>
    </source>
</evidence>
<dbReference type="STRING" id="318479.A0A158Q309"/>
<organism evidence="13 15">
    <name type="scientific">Dracunculus medinensis</name>
    <name type="common">Guinea worm</name>
    <dbReference type="NCBI Taxonomy" id="318479"/>
    <lineage>
        <taxon>Eukaryota</taxon>
        <taxon>Metazoa</taxon>
        <taxon>Ecdysozoa</taxon>
        <taxon>Nematoda</taxon>
        <taxon>Chromadorea</taxon>
        <taxon>Rhabditida</taxon>
        <taxon>Spirurina</taxon>
        <taxon>Dracunculoidea</taxon>
        <taxon>Dracunculidae</taxon>
        <taxon>Dracunculus</taxon>
    </lineage>
</organism>
<keyword evidence="14" id="KW-1185">Reference proteome</keyword>
<dbReference type="InterPro" id="IPR017782">
    <property type="entry name" value="Hydroxyacylglutathione_Hdrlase"/>
</dbReference>
<dbReference type="SMART" id="SM00849">
    <property type="entry name" value="Lactamase_B"/>
    <property type="match status" value="1"/>
</dbReference>
<gene>
    <name evidence="12" type="ORF">DME_LOCUS5768</name>
</gene>
<comment type="similarity">
    <text evidence="4">Belongs to the metallo-beta-lactamase superfamily. Glyoxalase II family.</text>
</comment>
<dbReference type="InterPro" id="IPR035680">
    <property type="entry name" value="Clx_II_MBL"/>
</dbReference>
<feature type="domain" description="Metallo-beta-lactamase" evidence="11">
    <location>
        <begin position="41"/>
        <end position="202"/>
    </location>
</feature>
<feature type="signal peptide" evidence="10">
    <location>
        <begin position="1"/>
        <end position="21"/>
    </location>
</feature>
<dbReference type="InterPro" id="IPR032282">
    <property type="entry name" value="HAGH_C"/>
</dbReference>
<dbReference type="EMBL" id="UYYG01001153">
    <property type="protein sequence ID" value="VDN55795.1"/>
    <property type="molecule type" value="Genomic_DNA"/>
</dbReference>
<dbReference type="AlphaFoldDB" id="A0A158Q309"/>
<evidence type="ECO:0000313" key="14">
    <source>
        <dbReference type="Proteomes" id="UP000274756"/>
    </source>
</evidence>
<evidence type="ECO:0000313" key="15">
    <source>
        <dbReference type="WBParaSite" id="DME_0000140801-mRNA-1"/>
    </source>
</evidence>
<dbReference type="Gene3D" id="3.60.15.10">
    <property type="entry name" value="Ribonuclease Z/Hydroxyacylglutathione hydrolase-like"/>
    <property type="match status" value="1"/>
</dbReference>
<comment type="cofactor">
    <cofactor evidence="2">
        <name>Zn(2+)</name>
        <dbReference type="ChEBI" id="CHEBI:29105"/>
    </cofactor>
</comment>
<dbReference type="CDD" id="cd07723">
    <property type="entry name" value="hydroxyacylglutathione_hydrolase_MBL-fold"/>
    <property type="match status" value="1"/>
</dbReference>
<dbReference type="PANTHER" id="PTHR11935:SF94">
    <property type="entry name" value="TENZING NORGAY, ISOFORM C"/>
    <property type="match status" value="1"/>
</dbReference>
<dbReference type="SUPFAM" id="SSF56281">
    <property type="entry name" value="Metallo-hydrolase/oxidoreductase"/>
    <property type="match status" value="1"/>
</dbReference>